<accession>A0A0X3NRU3</accession>
<proteinExistence type="predicted"/>
<evidence type="ECO:0000313" key="1">
    <source>
        <dbReference type="EMBL" id="JAP42591.1"/>
    </source>
</evidence>
<dbReference type="AlphaFoldDB" id="A0A0X3NRU3"/>
<gene>
    <name evidence="1" type="ORF">TR88517</name>
</gene>
<dbReference type="EMBL" id="GEEE01020634">
    <property type="protein sequence ID" value="JAP42591.1"/>
    <property type="molecule type" value="Transcribed_RNA"/>
</dbReference>
<name>A0A0X3NRU3_SCHSO</name>
<organism evidence="1">
    <name type="scientific">Schistocephalus solidus</name>
    <name type="common">Tapeworm</name>
    <dbReference type="NCBI Taxonomy" id="70667"/>
    <lineage>
        <taxon>Eukaryota</taxon>
        <taxon>Metazoa</taxon>
        <taxon>Spiralia</taxon>
        <taxon>Lophotrochozoa</taxon>
        <taxon>Platyhelminthes</taxon>
        <taxon>Cestoda</taxon>
        <taxon>Eucestoda</taxon>
        <taxon>Diphyllobothriidea</taxon>
        <taxon>Diphyllobothriidae</taxon>
        <taxon>Schistocephalus</taxon>
    </lineage>
</organism>
<reference evidence="1" key="1">
    <citation type="submission" date="2016-01" db="EMBL/GenBank/DDBJ databases">
        <title>Reference transcriptome for the parasite Schistocephalus solidus: insights into the molecular evolution of parasitism.</title>
        <authorList>
            <person name="Hebert F.O."/>
            <person name="Grambauer S."/>
            <person name="Barber I."/>
            <person name="Landry C.R."/>
            <person name="Aubin-Horth N."/>
        </authorList>
    </citation>
    <scope>NUCLEOTIDE SEQUENCE</scope>
</reference>
<sequence>MLTVRHLVRSSFQLVKSRFIACAASSSTPYFSHSSAPIEAALPLPVLSNKPSTSSLSTTYSKEKLCFPIQTLSIRLTSGLLFSPLLFPQPLPEPEYKCVNDIQNRRRKMKKHKRRKWRKKYASLIRKYNMLKEKKAERKLNELLELWRSRSEAWEPSTKIQRRLVFARRSGYFIDILNTRGGLNCQ</sequence>
<protein>
    <submittedName>
        <fullName evidence="1">Uncharacterized protein</fullName>
    </submittedName>
</protein>